<feature type="signal peptide" evidence="1">
    <location>
        <begin position="1"/>
        <end position="24"/>
    </location>
</feature>
<dbReference type="InterPro" id="IPR055826">
    <property type="entry name" value="DUF7402"/>
</dbReference>
<accession>A0ABY7VWS1</accession>
<dbReference type="Proteomes" id="UP001214250">
    <property type="component" value="Chromosome 2"/>
</dbReference>
<dbReference type="Gene3D" id="2.60.120.260">
    <property type="entry name" value="Galactose-binding domain-like"/>
    <property type="match status" value="1"/>
</dbReference>
<evidence type="ECO:0000313" key="4">
    <source>
        <dbReference type="Proteomes" id="UP001214250"/>
    </source>
</evidence>
<feature type="domain" description="DUF7402" evidence="2">
    <location>
        <begin position="389"/>
        <end position="483"/>
    </location>
</feature>
<sequence>MRFKKIKSRSLTCLIILLFTTLLKAEKPPTSDNVNKPKKQKTVYYSTSPVDMNDGIQVGTLDIEGGDIAIKKFIGCHENKDYTPPASKTRMAMKKGALELTPFYNITGGFSFEKYIQPILDKNCISCHDGESKKSGKVLGDLTSTKVNDKFAGRAWLQSYLTLTGTTVGRGSKGQDSREILNWVSAQSRPSMLPAYHAGSGTSRIVEMLRNGHGGTKLTREELDKFCAWIDLCVPYCGDYMENNIWDEKTEKKYIHYHTKRESLAEENRRSTELLYKKRSGKTLKLQDPEPRYKNYFKKKEQAKWDELETIHKVEPYKPTPGTRNVALNPNAFAGGFPQVTTNNQYPKITNNGLFAANNIINGKTSNKGHGHNGLNGEHFPSWGPNVADNIWVKIDLGKKHEVDMVVIYIRADFSPYREGDHDSYFKSGTLEFSDGSKVPFKLKRNAKAQAIKFKARSTSSVKITDLVMAKRKWSGLSEVQVYGK</sequence>
<keyword evidence="4" id="KW-1185">Reference proteome</keyword>
<keyword evidence="1" id="KW-0732">Signal</keyword>
<dbReference type="InterPro" id="IPR008979">
    <property type="entry name" value="Galactose-bd-like_sf"/>
</dbReference>
<evidence type="ECO:0000259" key="2">
    <source>
        <dbReference type="Pfam" id="PF24135"/>
    </source>
</evidence>
<dbReference type="Pfam" id="PF24135">
    <property type="entry name" value="DUF7402"/>
    <property type="match status" value="1"/>
</dbReference>
<organism evidence="3 4">
    <name type="scientific">Lentisphaera profundi</name>
    <dbReference type="NCBI Taxonomy" id="1658616"/>
    <lineage>
        <taxon>Bacteria</taxon>
        <taxon>Pseudomonadati</taxon>
        <taxon>Lentisphaerota</taxon>
        <taxon>Lentisphaeria</taxon>
        <taxon>Lentisphaerales</taxon>
        <taxon>Lentisphaeraceae</taxon>
        <taxon>Lentisphaera</taxon>
    </lineage>
</organism>
<dbReference type="EMBL" id="CP117812">
    <property type="protein sequence ID" value="WDE97718.1"/>
    <property type="molecule type" value="Genomic_DNA"/>
</dbReference>
<gene>
    <name evidence="3" type="ORF">PQO03_17980</name>
</gene>
<name>A0ABY7VWS1_9BACT</name>
<evidence type="ECO:0000313" key="3">
    <source>
        <dbReference type="EMBL" id="WDE97718.1"/>
    </source>
</evidence>
<dbReference type="SUPFAM" id="SSF49785">
    <property type="entry name" value="Galactose-binding domain-like"/>
    <property type="match status" value="1"/>
</dbReference>
<feature type="chain" id="PRO_5046133623" description="DUF7402 domain-containing protein" evidence="1">
    <location>
        <begin position="25"/>
        <end position="485"/>
    </location>
</feature>
<dbReference type="RefSeq" id="WP_274152277.1">
    <property type="nucleotide sequence ID" value="NZ_CP117812.1"/>
</dbReference>
<protein>
    <recommendedName>
        <fullName evidence="2">DUF7402 domain-containing protein</fullName>
    </recommendedName>
</protein>
<evidence type="ECO:0000256" key="1">
    <source>
        <dbReference type="SAM" id="SignalP"/>
    </source>
</evidence>
<proteinExistence type="predicted"/>
<reference evidence="3 4" key="1">
    <citation type="submission" date="2023-02" db="EMBL/GenBank/DDBJ databases">
        <title>Genome sequence of Lentisphaera profundi SAORIC-696.</title>
        <authorList>
            <person name="Kim e."/>
            <person name="Cho J.-C."/>
            <person name="Choi A."/>
            <person name="Kang I."/>
        </authorList>
    </citation>
    <scope>NUCLEOTIDE SEQUENCE [LARGE SCALE GENOMIC DNA]</scope>
    <source>
        <strain evidence="3 4">SAORIC-696</strain>
    </source>
</reference>